<keyword evidence="1" id="KW-0812">Transmembrane</keyword>
<dbReference type="Pfam" id="PF07331">
    <property type="entry name" value="TctB"/>
    <property type="match status" value="1"/>
</dbReference>
<gene>
    <name evidence="3" type="ORF">F7731_20055</name>
</gene>
<feature type="transmembrane region" description="Helical" evidence="1">
    <location>
        <begin position="35"/>
        <end position="54"/>
    </location>
</feature>
<keyword evidence="1" id="KW-1133">Transmembrane helix</keyword>
<proteinExistence type="predicted"/>
<keyword evidence="4" id="KW-1185">Reference proteome</keyword>
<feature type="domain" description="DUF1468" evidence="2">
    <location>
        <begin position="4"/>
        <end position="133"/>
    </location>
</feature>
<dbReference type="Proteomes" id="UP000481030">
    <property type="component" value="Unassembled WGS sequence"/>
</dbReference>
<dbReference type="OrthoDB" id="1684085at2"/>
<name>A0A6L3V298_9BACI</name>
<evidence type="ECO:0000313" key="4">
    <source>
        <dbReference type="Proteomes" id="UP000481030"/>
    </source>
</evidence>
<reference evidence="3 4" key="1">
    <citation type="journal article" date="2016" name="Antonie Van Leeuwenhoek">
        <title>Bacillus depressus sp. nov., isolated from soil of a sunflower field.</title>
        <authorList>
            <person name="Wei X."/>
            <person name="Xin D."/>
            <person name="Xin Y."/>
            <person name="Zhang H."/>
            <person name="Wang T."/>
            <person name="Zhang J."/>
        </authorList>
    </citation>
    <scope>NUCLEOTIDE SEQUENCE [LARGE SCALE GENOMIC DNA]</scope>
    <source>
        <strain evidence="3 4">BZ1</strain>
    </source>
</reference>
<dbReference type="AlphaFoldDB" id="A0A6L3V298"/>
<feature type="transmembrane region" description="Helical" evidence="1">
    <location>
        <begin position="106"/>
        <end position="124"/>
    </location>
</feature>
<dbReference type="EMBL" id="WBOS01000014">
    <property type="protein sequence ID" value="KAB2330469.1"/>
    <property type="molecule type" value="Genomic_DNA"/>
</dbReference>
<feature type="transmembrane region" description="Helical" evidence="1">
    <location>
        <begin position="75"/>
        <end position="100"/>
    </location>
</feature>
<sequence length="139" mass="15363">MTRIISLCLFIAALYCSYQGWFRYDFWENNSPGSGFIPVIAGVLLGIFSLNVFIKNEKASLALNKNHLYQVLGSFLLLGSVQVFGMIISIAAFMVVWLIVIEKFPLSRASIYGVATTTVIYIVFKVALSVPLPEGVFGI</sequence>
<evidence type="ECO:0000256" key="1">
    <source>
        <dbReference type="SAM" id="Phobius"/>
    </source>
</evidence>
<keyword evidence="1" id="KW-0472">Membrane</keyword>
<accession>A0A6L3V298</accession>
<dbReference type="InterPro" id="IPR009936">
    <property type="entry name" value="DUF1468"/>
</dbReference>
<dbReference type="RefSeq" id="WP_151536568.1">
    <property type="nucleotide sequence ID" value="NZ_WBOS01000014.1"/>
</dbReference>
<evidence type="ECO:0000313" key="3">
    <source>
        <dbReference type="EMBL" id="KAB2330469.1"/>
    </source>
</evidence>
<protein>
    <submittedName>
        <fullName evidence="3">Tripartite tricarboxylate transporter TctB family protein</fullName>
    </submittedName>
</protein>
<comment type="caution">
    <text evidence="3">The sequence shown here is derived from an EMBL/GenBank/DDBJ whole genome shotgun (WGS) entry which is preliminary data.</text>
</comment>
<organism evidence="3 4">
    <name type="scientific">Cytobacillus depressus</name>
    <dbReference type="NCBI Taxonomy" id="1602942"/>
    <lineage>
        <taxon>Bacteria</taxon>
        <taxon>Bacillati</taxon>
        <taxon>Bacillota</taxon>
        <taxon>Bacilli</taxon>
        <taxon>Bacillales</taxon>
        <taxon>Bacillaceae</taxon>
        <taxon>Cytobacillus</taxon>
    </lineage>
</organism>
<evidence type="ECO:0000259" key="2">
    <source>
        <dbReference type="Pfam" id="PF07331"/>
    </source>
</evidence>